<dbReference type="Proteomes" id="UP001195963">
    <property type="component" value="Unassembled WGS sequence"/>
</dbReference>
<sequence>MKRTSVDQLNQGPVYLVDDDEAIIDAISFLMDSYGYPIITFNSGEQFLEKVDLSQPGCVILDARMPGLAGPQVQQLLCQAKSPLAIIFLTGHGDVPMAVDAFKNGAFDFFQKPVQGSVLSQSIAKGLAYSERQHWKLKHQALINTLSEREAQIFQLIIAGNTNKQMANELCVAIRTIEVHRAKLMTKLGVSNLAELVKLAPLLADKSES</sequence>
<dbReference type="PROSITE" id="PS50110">
    <property type="entry name" value="RESPONSE_REGULATORY"/>
    <property type="match status" value="1"/>
</dbReference>
<dbReference type="PROSITE" id="PS50043">
    <property type="entry name" value="HTH_LUXR_2"/>
    <property type="match status" value="1"/>
</dbReference>
<evidence type="ECO:0000256" key="1">
    <source>
        <dbReference type="ARBA" id="ARBA00023015"/>
    </source>
</evidence>
<evidence type="ECO:0000256" key="2">
    <source>
        <dbReference type="ARBA" id="ARBA00023125"/>
    </source>
</evidence>
<evidence type="ECO:0000313" key="7">
    <source>
        <dbReference type="EMBL" id="MBW8184126.1"/>
    </source>
</evidence>
<protein>
    <submittedName>
        <fullName evidence="7">Response regulator</fullName>
    </submittedName>
</protein>
<dbReference type="CDD" id="cd06170">
    <property type="entry name" value="LuxR_C_like"/>
    <property type="match status" value="1"/>
</dbReference>
<dbReference type="InterPro" id="IPR011006">
    <property type="entry name" value="CheY-like_superfamily"/>
</dbReference>
<dbReference type="PANTHER" id="PTHR44688">
    <property type="entry name" value="DNA-BINDING TRANSCRIPTIONAL ACTIVATOR DEVR_DOSR"/>
    <property type="match status" value="1"/>
</dbReference>
<dbReference type="CDD" id="cd17537">
    <property type="entry name" value="REC_FixJ"/>
    <property type="match status" value="1"/>
</dbReference>
<dbReference type="SUPFAM" id="SSF52172">
    <property type="entry name" value="CheY-like"/>
    <property type="match status" value="1"/>
</dbReference>
<keyword evidence="2" id="KW-0238">DNA-binding</keyword>
<reference evidence="7 8" key="1">
    <citation type="submission" date="2021-07" db="EMBL/GenBank/DDBJ databases">
        <title>Shewanella sp. nov, isolated from SCS.</title>
        <authorList>
            <person name="Cao W.R."/>
        </authorList>
    </citation>
    <scope>NUCLEOTIDE SEQUENCE [LARGE SCALE GENOMIC DNA]</scope>
    <source>
        <strain evidence="7 8">NR704-98</strain>
    </source>
</reference>
<evidence type="ECO:0000256" key="4">
    <source>
        <dbReference type="PROSITE-ProRule" id="PRU00169"/>
    </source>
</evidence>
<comment type="caution">
    <text evidence="7">The sequence shown here is derived from an EMBL/GenBank/DDBJ whole genome shotgun (WGS) entry which is preliminary data.</text>
</comment>
<evidence type="ECO:0000259" key="5">
    <source>
        <dbReference type="PROSITE" id="PS50043"/>
    </source>
</evidence>
<evidence type="ECO:0000259" key="6">
    <source>
        <dbReference type="PROSITE" id="PS50110"/>
    </source>
</evidence>
<dbReference type="PANTHER" id="PTHR44688:SF16">
    <property type="entry name" value="DNA-BINDING TRANSCRIPTIONAL ACTIVATOR DEVR_DOSR"/>
    <property type="match status" value="1"/>
</dbReference>
<feature type="domain" description="HTH luxR-type" evidence="5">
    <location>
        <begin position="139"/>
        <end position="204"/>
    </location>
</feature>
<dbReference type="Gene3D" id="1.10.10.10">
    <property type="entry name" value="Winged helix-like DNA-binding domain superfamily/Winged helix DNA-binding domain"/>
    <property type="match status" value="1"/>
</dbReference>
<keyword evidence="3" id="KW-0804">Transcription</keyword>
<dbReference type="Gene3D" id="3.40.50.2300">
    <property type="match status" value="1"/>
</dbReference>
<accession>A0ABS7E4R8</accession>
<keyword evidence="4" id="KW-0597">Phosphoprotein</keyword>
<dbReference type="EMBL" id="JAHZST010000006">
    <property type="protein sequence ID" value="MBW8184126.1"/>
    <property type="molecule type" value="Genomic_DNA"/>
</dbReference>
<name>A0ABS7E4R8_9GAMM</name>
<gene>
    <name evidence="7" type="ORF">K0625_10605</name>
</gene>
<evidence type="ECO:0000256" key="3">
    <source>
        <dbReference type="ARBA" id="ARBA00023163"/>
    </source>
</evidence>
<dbReference type="SMART" id="SM00448">
    <property type="entry name" value="REC"/>
    <property type="match status" value="1"/>
</dbReference>
<dbReference type="InterPro" id="IPR000792">
    <property type="entry name" value="Tscrpt_reg_LuxR_C"/>
</dbReference>
<evidence type="ECO:0000313" key="8">
    <source>
        <dbReference type="Proteomes" id="UP001195963"/>
    </source>
</evidence>
<dbReference type="RefSeq" id="WP_220109659.1">
    <property type="nucleotide sequence ID" value="NZ_JAHZST010000006.1"/>
</dbReference>
<proteinExistence type="predicted"/>
<keyword evidence="8" id="KW-1185">Reference proteome</keyword>
<feature type="modified residue" description="4-aspartylphosphate" evidence="4">
    <location>
        <position position="62"/>
    </location>
</feature>
<dbReference type="SMART" id="SM00421">
    <property type="entry name" value="HTH_LUXR"/>
    <property type="match status" value="1"/>
</dbReference>
<dbReference type="Pfam" id="PF00072">
    <property type="entry name" value="Response_reg"/>
    <property type="match status" value="1"/>
</dbReference>
<dbReference type="Pfam" id="PF00196">
    <property type="entry name" value="GerE"/>
    <property type="match status" value="1"/>
</dbReference>
<dbReference type="PRINTS" id="PR00038">
    <property type="entry name" value="HTHLUXR"/>
</dbReference>
<feature type="domain" description="Response regulatory" evidence="6">
    <location>
        <begin position="13"/>
        <end position="127"/>
    </location>
</feature>
<dbReference type="InterPro" id="IPR036388">
    <property type="entry name" value="WH-like_DNA-bd_sf"/>
</dbReference>
<dbReference type="InterPro" id="IPR001789">
    <property type="entry name" value="Sig_transdc_resp-reg_receiver"/>
</dbReference>
<keyword evidence="1" id="KW-0805">Transcription regulation</keyword>
<organism evidence="7 8">
    <name type="scientific">Shewanella nanhaiensis</name>
    <dbReference type="NCBI Taxonomy" id="2864872"/>
    <lineage>
        <taxon>Bacteria</taxon>
        <taxon>Pseudomonadati</taxon>
        <taxon>Pseudomonadota</taxon>
        <taxon>Gammaproteobacteria</taxon>
        <taxon>Alteromonadales</taxon>
        <taxon>Shewanellaceae</taxon>
        <taxon>Shewanella</taxon>
    </lineage>
</organism>